<sequence length="138" mass="15076">MQETIRWRRAIGRGLVGFGLLAVVVGLGWSRFIPDEVFWSTTDAEAYNAAQADQHAAHSSSHDHEAMGPGSEEHESEPYKTEDHGADLAAAERFFEQAQQRLGRARFARNHLGRVIAVGGALMMVLGAFWLRSAGDGA</sequence>
<feature type="transmembrane region" description="Helical" evidence="2">
    <location>
        <begin position="111"/>
        <end position="131"/>
    </location>
</feature>
<proteinExistence type="predicted"/>
<comment type="caution">
    <text evidence="3">The sequence shown here is derived from an EMBL/GenBank/DDBJ whole genome shotgun (WGS) entry which is preliminary data.</text>
</comment>
<keyword evidence="2" id="KW-1133">Transmembrane helix</keyword>
<feature type="transmembrane region" description="Helical" evidence="2">
    <location>
        <begin position="12"/>
        <end position="32"/>
    </location>
</feature>
<keyword evidence="2" id="KW-0472">Membrane</keyword>
<organism evidence="3 4">
    <name type="scientific">Pseudobythopirellula maris</name>
    <dbReference type="NCBI Taxonomy" id="2527991"/>
    <lineage>
        <taxon>Bacteria</taxon>
        <taxon>Pseudomonadati</taxon>
        <taxon>Planctomycetota</taxon>
        <taxon>Planctomycetia</taxon>
        <taxon>Pirellulales</taxon>
        <taxon>Lacipirellulaceae</taxon>
        <taxon>Pseudobythopirellula</taxon>
    </lineage>
</organism>
<evidence type="ECO:0000313" key="3">
    <source>
        <dbReference type="EMBL" id="TWT88729.1"/>
    </source>
</evidence>
<evidence type="ECO:0000313" key="4">
    <source>
        <dbReference type="Proteomes" id="UP000315440"/>
    </source>
</evidence>
<gene>
    <name evidence="3" type="ORF">Mal64_22170</name>
</gene>
<dbReference type="AlphaFoldDB" id="A0A5C5ZMS5"/>
<keyword evidence="2" id="KW-0812">Transmembrane</keyword>
<evidence type="ECO:0000256" key="1">
    <source>
        <dbReference type="SAM" id="MobiDB-lite"/>
    </source>
</evidence>
<accession>A0A5C5ZMS5</accession>
<reference evidence="3 4" key="1">
    <citation type="submission" date="2019-02" db="EMBL/GenBank/DDBJ databases">
        <title>Deep-cultivation of Planctomycetes and their phenomic and genomic characterization uncovers novel biology.</title>
        <authorList>
            <person name="Wiegand S."/>
            <person name="Jogler M."/>
            <person name="Boedeker C."/>
            <person name="Pinto D."/>
            <person name="Vollmers J."/>
            <person name="Rivas-Marin E."/>
            <person name="Kohn T."/>
            <person name="Peeters S.H."/>
            <person name="Heuer A."/>
            <person name="Rast P."/>
            <person name="Oberbeckmann S."/>
            <person name="Bunk B."/>
            <person name="Jeske O."/>
            <person name="Meyerdierks A."/>
            <person name="Storesund J.E."/>
            <person name="Kallscheuer N."/>
            <person name="Luecker S."/>
            <person name="Lage O.M."/>
            <person name="Pohl T."/>
            <person name="Merkel B.J."/>
            <person name="Hornburger P."/>
            <person name="Mueller R.-W."/>
            <person name="Bruemmer F."/>
            <person name="Labrenz M."/>
            <person name="Spormann A.M."/>
            <person name="Op Den Camp H."/>
            <person name="Overmann J."/>
            <person name="Amann R."/>
            <person name="Jetten M.S.M."/>
            <person name="Mascher T."/>
            <person name="Medema M.H."/>
            <person name="Devos D.P."/>
            <person name="Kaster A.-K."/>
            <person name="Ovreas L."/>
            <person name="Rohde M."/>
            <person name="Galperin M.Y."/>
            <person name="Jogler C."/>
        </authorList>
    </citation>
    <scope>NUCLEOTIDE SEQUENCE [LARGE SCALE GENOMIC DNA]</scope>
    <source>
        <strain evidence="3 4">Mal64</strain>
    </source>
</reference>
<keyword evidence="4" id="KW-1185">Reference proteome</keyword>
<feature type="region of interest" description="Disordered" evidence="1">
    <location>
        <begin position="49"/>
        <end position="83"/>
    </location>
</feature>
<feature type="compositionally biased region" description="Low complexity" evidence="1">
    <location>
        <begin position="49"/>
        <end position="59"/>
    </location>
</feature>
<name>A0A5C5ZMS5_9BACT</name>
<evidence type="ECO:0000256" key="2">
    <source>
        <dbReference type="SAM" id="Phobius"/>
    </source>
</evidence>
<protein>
    <submittedName>
        <fullName evidence="3">Uncharacterized protein</fullName>
    </submittedName>
</protein>
<dbReference type="Proteomes" id="UP000315440">
    <property type="component" value="Unassembled WGS sequence"/>
</dbReference>
<dbReference type="RefSeq" id="WP_197525658.1">
    <property type="nucleotide sequence ID" value="NZ_SJPQ01000002.1"/>
</dbReference>
<feature type="compositionally biased region" description="Basic and acidic residues" evidence="1">
    <location>
        <begin position="60"/>
        <end position="83"/>
    </location>
</feature>
<dbReference type="EMBL" id="SJPQ01000002">
    <property type="protein sequence ID" value="TWT88729.1"/>
    <property type="molecule type" value="Genomic_DNA"/>
</dbReference>